<comment type="similarity">
    <text evidence="2 7">Belongs to the FAD-dependent glycerol-3-phosphate dehydrogenase family.</text>
</comment>
<keyword evidence="6 7" id="KW-0560">Oxidoreductase</keyword>
<dbReference type="FunFam" id="1.10.8.870:FF:000010">
    <property type="entry name" value="Glycerol-3-phosphate dehydrogenase"/>
    <property type="match status" value="1"/>
</dbReference>
<dbReference type="GO" id="GO:0004368">
    <property type="term" value="F:glycerol-3-phosphate dehydrogenase (quinone) activity"/>
    <property type="evidence" value="ECO:0007669"/>
    <property type="project" value="UniProtKB-EC"/>
</dbReference>
<name>A0A2T0FBL2_9ASCO</name>
<dbReference type="SUPFAM" id="SSF51905">
    <property type="entry name" value="FAD/NAD(P)-binding domain"/>
    <property type="match status" value="1"/>
</dbReference>
<proteinExistence type="inferred from homology"/>
<dbReference type="PANTHER" id="PTHR11985:SF15">
    <property type="entry name" value="GLYCEROL-3-PHOSPHATE DEHYDROGENASE, MITOCHONDRIAL"/>
    <property type="match status" value="1"/>
</dbReference>
<dbReference type="OrthoDB" id="264015at2759"/>
<organism evidence="10 11">
    <name type="scientific">Wickerhamiella sorbophila</name>
    <dbReference type="NCBI Taxonomy" id="45607"/>
    <lineage>
        <taxon>Eukaryota</taxon>
        <taxon>Fungi</taxon>
        <taxon>Dikarya</taxon>
        <taxon>Ascomycota</taxon>
        <taxon>Saccharomycotina</taxon>
        <taxon>Dipodascomycetes</taxon>
        <taxon>Dipodascales</taxon>
        <taxon>Trichomonascaceae</taxon>
        <taxon>Wickerhamiella</taxon>
    </lineage>
</organism>
<dbReference type="InterPro" id="IPR031656">
    <property type="entry name" value="DAO_C"/>
</dbReference>
<comment type="cofactor">
    <cofactor evidence="1 7">
        <name>FAD</name>
        <dbReference type="ChEBI" id="CHEBI:57692"/>
    </cofactor>
</comment>
<dbReference type="RefSeq" id="XP_024662332.1">
    <property type="nucleotide sequence ID" value="XM_024806564.1"/>
</dbReference>
<keyword evidence="5" id="KW-0274">FAD</keyword>
<evidence type="ECO:0000256" key="1">
    <source>
        <dbReference type="ARBA" id="ARBA00001974"/>
    </source>
</evidence>
<dbReference type="AlphaFoldDB" id="A0A2T0FBL2"/>
<dbReference type="FunFam" id="3.30.9.10:FF:000001">
    <property type="entry name" value="Glycerol-3-phosphate dehydrogenase"/>
    <property type="match status" value="1"/>
</dbReference>
<evidence type="ECO:0000256" key="3">
    <source>
        <dbReference type="ARBA" id="ARBA00013029"/>
    </source>
</evidence>
<dbReference type="PROSITE" id="PS00977">
    <property type="entry name" value="FAD_G3PDH_1"/>
    <property type="match status" value="1"/>
</dbReference>
<dbReference type="EC" id="1.1.5.3" evidence="3 7"/>
<evidence type="ECO:0000256" key="4">
    <source>
        <dbReference type="ARBA" id="ARBA00022630"/>
    </source>
</evidence>
<evidence type="ECO:0000256" key="7">
    <source>
        <dbReference type="RuleBase" id="RU361217"/>
    </source>
</evidence>
<dbReference type="GeneID" id="36513755"/>
<keyword evidence="4 7" id="KW-0285">Flavoprotein</keyword>
<dbReference type="GO" id="GO:0006072">
    <property type="term" value="P:glycerol-3-phosphate metabolic process"/>
    <property type="evidence" value="ECO:0007669"/>
    <property type="project" value="UniProtKB-UniRule"/>
</dbReference>
<dbReference type="EMBL" id="NDIQ01000001">
    <property type="protein sequence ID" value="PRT52386.1"/>
    <property type="molecule type" value="Genomic_DNA"/>
</dbReference>
<dbReference type="SUPFAM" id="SSF54373">
    <property type="entry name" value="FAD-linked reductases, C-terminal domain"/>
    <property type="match status" value="1"/>
</dbReference>
<dbReference type="Pfam" id="PF16901">
    <property type="entry name" value="DAO_C"/>
    <property type="match status" value="1"/>
</dbReference>
<evidence type="ECO:0000313" key="11">
    <source>
        <dbReference type="Proteomes" id="UP000238350"/>
    </source>
</evidence>
<comment type="caution">
    <text evidence="10">The sequence shown here is derived from an EMBL/GenBank/DDBJ whole genome shotgun (WGS) entry which is preliminary data.</text>
</comment>
<dbReference type="InterPro" id="IPR038299">
    <property type="entry name" value="DAO_C_sf"/>
</dbReference>
<evidence type="ECO:0000256" key="2">
    <source>
        <dbReference type="ARBA" id="ARBA00007330"/>
    </source>
</evidence>
<dbReference type="GO" id="GO:0005739">
    <property type="term" value="C:mitochondrion"/>
    <property type="evidence" value="ECO:0007669"/>
    <property type="project" value="TreeGrafter"/>
</dbReference>
<dbReference type="Proteomes" id="UP000238350">
    <property type="component" value="Unassembled WGS sequence"/>
</dbReference>
<dbReference type="Gene3D" id="3.50.50.60">
    <property type="entry name" value="FAD/NAD(P)-binding domain"/>
    <property type="match status" value="1"/>
</dbReference>
<evidence type="ECO:0000256" key="5">
    <source>
        <dbReference type="ARBA" id="ARBA00022827"/>
    </source>
</evidence>
<dbReference type="STRING" id="45607.A0A2T0FBL2"/>
<protein>
    <recommendedName>
        <fullName evidence="3 7">Glycerol-3-phosphate dehydrogenase</fullName>
        <ecNumber evidence="3 7">1.1.5.3</ecNumber>
    </recommendedName>
</protein>
<comment type="catalytic activity">
    <reaction evidence="7">
        <text>a quinone + sn-glycerol 3-phosphate = dihydroxyacetone phosphate + a quinol</text>
        <dbReference type="Rhea" id="RHEA:18977"/>
        <dbReference type="ChEBI" id="CHEBI:24646"/>
        <dbReference type="ChEBI" id="CHEBI:57597"/>
        <dbReference type="ChEBI" id="CHEBI:57642"/>
        <dbReference type="ChEBI" id="CHEBI:132124"/>
        <dbReference type="EC" id="1.1.5.3"/>
    </reaction>
</comment>
<dbReference type="InterPro" id="IPR000447">
    <property type="entry name" value="G3P_DH_FAD-dep"/>
</dbReference>
<accession>A0A2T0FBL2</accession>
<dbReference type="InterPro" id="IPR006076">
    <property type="entry name" value="FAD-dep_OxRdtase"/>
</dbReference>
<dbReference type="Gene3D" id="1.10.8.870">
    <property type="entry name" value="Alpha-glycerophosphate oxidase, cap domain"/>
    <property type="match status" value="1"/>
</dbReference>
<dbReference type="PRINTS" id="PR01001">
    <property type="entry name" value="FADG3PDH"/>
</dbReference>
<gene>
    <name evidence="10" type="ORF">B9G98_00006</name>
</gene>
<evidence type="ECO:0000259" key="9">
    <source>
        <dbReference type="Pfam" id="PF16901"/>
    </source>
</evidence>
<dbReference type="PANTHER" id="PTHR11985">
    <property type="entry name" value="GLYCEROL-3-PHOSPHATE DEHYDROGENASE"/>
    <property type="match status" value="1"/>
</dbReference>
<evidence type="ECO:0000313" key="10">
    <source>
        <dbReference type="EMBL" id="PRT52386.1"/>
    </source>
</evidence>
<evidence type="ECO:0000256" key="6">
    <source>
        <dbReference type="ARBA" id="ARBA00023002"/>
    </source>
</evidence>
<dbReference type="InterPro" id="IPR036188">
    <property type="entry name" value="FAD/NAD-bd_sf"/>
</dbReference>
<feature type="domain" description="Alpha-glycerophosphate oxidase C-terminal" evidence="9">
    <location>
        <begin position="462"/>
        <end position="588"/>
    </location>
</feature>
<dbReference type="Pfam" id="PF01266">
    <property type="entry name" value="DAO"/>
    <property type="match status" value="1"/>
</dbReference>
<evidence type="ECO:0000259" key="8">
    <source>
        <dbReference type="Pfam" id="PF01266"/>
    </source>
</evidence>
<keyword evidence="11" id="KW-1185">Reference proteome</keyword>
<feature type="domain" description="FAD dependent oxidoreductase" evidence="8">
    <location>
        <begin position="66"/>
        <end position="433"/>
    </location>
</feature>
<dbReference type="Gene3D" id="3.30.9.10">
    <property type="entry name" value="D-Amino Acid Oxidase, subunit A, domain 2"/>
    <property type="match status" value="1"/>
</dbReference>
<sequence>MLRFAKRAAIPVGILSAGVGAFLLYDDRRSNHRHNVPHISVLPEPTSAPRTRAEILKSLASNAEYDMLVIGGGATGTGVALDAVTRGLKVALVEREDFAAATSSRSTKLVHGGVRYLEKAFWQADYDQYLLVKEALAERRRFLDMAPHLAFPLPIMIPIYKWWQLPYYYAGVKVYDMVAGKANLESSYILSRSRALQLFPMLNESELKGAIVYYDGSHNDARTNSSLAVTAIEKGADILNHVEVVGIVKDANDKITGVEVVDREPSATSKEKFVVKAKCVVNATGPFTDAIRKMDNAKATDMAIASSGVHIVLPGWYSPKNMGLLDPATADGRVVFFLPWQGSTIAGTTDRPTEISRNPTPSEEDIQFVLDEVRHYIDGKLEVSRDDVKAAWSGIRPLVRDPSKKDTQNVVRNHIVNVSDSGLVTIAGGKWTTFREMAEETVDTCVKKFNLDARPCQTRLGNVRVIGADGWNPLTYVDLIREFKIEPEVARHLSDNYGMRAFDVARLCAPTAIDSSGTVVQRDARLSPLYPFLDGEVLYAIKYEYATTVMDVLARRTRLAFLDSQAAREALPNVIAIMANHLGWSVERQHQEYKDSLNYLVGMGLTEPKPIQGVSVEDIAPQGIQVAATGTSLATPESRE</sequence>
<reference evidence="10 11" key="1">
    <citation type="submission" date="2017-04" db="EMBL/GenBank/DDBJ databases">
        <title>Genome sequencing of [Candida] sorbophila.</title>
        <authorList>
            <person name="Ahn J.O."/>
        </authorList>
    </citation>
    <scope>NUCLEOTIDE SEQUENCE [LARGE SCALE GENOMIC DNA]</scope>
    <source>
        <strain evidence="10 11">DS02</strain>
    </source>
</reference>